<name>A0AAR5PGF5_DENPD</name>
<dbReference type="EnsemblMetazoa" id="XM_019904403.1">
    <property type="protein sequence ID" value="XP_019759962.1"/>
    <property type="gene ID" value="LOC109537598"/>
</dbReference>
<dbReference type="AlphaFoldDB" id="A0AAR5PGF5"/>
<dbReference type="Proteomes" id="UP000019118">
    <property type="component" value="Unassembled WGS sequence"/>
</dbReference>
<evidence type="ECO:0000313" key="1">
    <source>
        <dbReference type="EnsemblMetazoa" id="XP_019759962.1"/>
    </source>
</evidence>
<reference evidence="1" key="2">
    <citation type="submission" date="2024-08" db="UniProtKB">
        <authorList>
            <consortium name="EnsemblMetazoa"/>
        </authorList>
    </citation>
    <scope>IDENTIFICATION</scope>
</reference>
<reference evidence="2" key="1">
    <citation type="journal article" date="2013" name="Genome Biol.">
        <title>Draft genome of the mountain pine beetle, Dendroctonus ponderosae Hopkins, a major forest pest.</title>
        <authorList>
            <person name="Keeling C.I."/>
            <person name="Yuen M.M."/>
            <person name="Liao N.Y."/>
            <person name="Docking T.R."/>
            <person name="Chan S.K."/>
            <person name="Taylor G.A."/>
            <person name="Palmquist D.L."/>
            <person name="Jackman S.D."/>
            <person name="Nguyen A."/>
            <person name="Li M."/>
            <person name="Henderson H."/>
            <person name="Janes J.K."/>
            <person name="Zhao Y."/>
            <person name="Pandoh P."/>
            <person name="Moore R."/>
            <person name="Sperling F.A."/>
            <person name="Huber D.P."/>
            <person name="Birol I."/>
            <person name="Jones S.J."/>
            <person name="Bohlmann J."/>
        </authorList>
    </citation>
    <scope>NUCLEOTIDE SEQUENCE</scope>
</reference>
<proteinExistence type="predicted"/>
<sequence length="195" mass="22328">MHIERMHKSIKYIYLQGKNVQRLDKALGALMKLVTDRLFDRLIMLNKGKVSSKLTELRKRHRISLTLDEGSVSEVSSGICQIMSASVANNVYTVCENRGGCDCQLHCEECECCIHTYSCDCIHGSIRWNKCKHVHLVSRFLQQRKLTVHAFNPVTLSQEFNDQQLANLEHSKLANSAVIFHHLQSTENTTCQIQR</sequence>
<accession>A0AAR5PGF5</accession>
<evidence type="ECO:0000313" key="2">
    <source>
        <dbReference type="Proteomes" id="UP000019118"/>
    </source>
</evidence>
<evidence type="ECO:0008006" key="3">
    <source>
        <dbReference type="Google" id="ProtNLM"/>
    </source>
</evidence>
<organism evidence="1 2">
    <name type="scientific">Dendroctonus ponderosae</name>
    <name type="common">Mountain pine beetle</name>
    <dbReference type="NCBI Taxonomy" id="77166"/>
    <lineage>
        <taxon>Eukaryota</taxon>
        <taxon>Metazoa</taxon>
        <taxon>Ecdysozoa</taxon>
        <taxon>Arthropoda</taxon>
        <taxon>Hexapoda</taxon>
        <taxon>Insecta</taxon>
        <taxon>Pterygota</taxon>
        <taxon>Neoptera</taxon>
        <taxon>Endopterygota</taxon>
        <taxon>Coleoptera</taxon>
        <taxon>Polyphaga</taxon>
        <taxon>Cucujiformia</taxon>
        <taxon>Curculionidae</taxon>
        <taxon>Scolytinae</taxon>
        <taxon>Dendroctonus</taxon>
    </lineage>
</organism>
<keyword evidence="2" id="KW-1185">Reference proteome</keyword>
<protein>
    <recommendedName>
        <fullName evidence="3">SWIM-type domain-containing protein</fullName>
    </recommendedName>
</protein>